<feature type="compositionally biased region" description="Low complexity" evidence="7">
    <location>
        <begin position="96"/>
        <end position="109"/>
    </location>
</feature>
<dbReference type="GO" id="GO:0005634">
    <property type="term" value="C:nucleus"/>
    <property type="evidence" value="ECO:0007669"/>
    <property type="project" value="TreeGrafter"/>
</dbReference>
<dbReference type="InterPro" id="IPR049730">
    <property type="entry name" value="SNF2/RAD54-like_C"/>
</dbReference>
<organism evidence="11 12">
    <name type="scientific">Pseudocercospora eumusae</name>
    <dbReference type="NCBI Taxonomy" id="321146"/>
    <lineage>
        <taxon>Eukaryota</taxon>
        <taxon>Fungi</taxon>
        <taxon>Dikarya</taxon>
        <taxon>Ascomycota</taxon>
        <taxon>Pezizomycotina</taxon>
        <taxon>Dothideomycetes</taxon>
        <taxon>Dothideomycetidae</taxon>
        <taxon>Mycosphaerellales</taxon>
        <taxon>Mycosphaerellaceae</taxon>
        <taxon>Pseudocercospora</taxon>
    </lineage>
</organism>
<dbReference type="InterPro" id="IPR000330">
    <property type="entry name" value="SNF2_N"/>
</dbReference>
<comment type="similarity">
    <text evidence="1">Belongs to the SNF2/RAD54 helicase family.</text>
</comment>
<dbReference type="GO" id="GO:0016787">
    <property type="term" value="F:hydrolase activity"/>
    <property type="evidence" value="ECO:0007669"/>
    <property type="project" value="UniProtKB-KW"/>
</dbReference>
<dbReference type="GO" id="GO:0005524">
    <property type="term" value="F:ATP binding"/>
    <property type="evidence" value="ECO:0007669"/>
    <property type="project" value="UniProtKB-KW"/>
</dbReference>
<feature type="domain" description="RING-type" evidence="8">
    <location>
        <begin position="846"/>
        <end position="896"/>
    </location>
</feature>
<dbReference type="Proteomes" id="UP000070133">
    <property type="component" value="Unassembled WGS sequence"/>
</dbReference>
<name>A0A139HRZ4_9PEZI</name>
<evidence type="ECO:0000313" key="11">
    <source>
        <dbReference type="EMBL" id="KXT05179.1"/>
    </source>
</evidence>
<evidence type="ECO:0000256" key="4">
    <source>
        <dbReference type="ARBA" id="ARBA00022806"/>
    </source>
</evidence>
<protein>
    <recommendedName>
        <fullName evidence="13">RING-type domain-containing protein</fullName>
    </recommendedName>
</protein>
<feature type="compositionally biased region" description="Polar residues" evidence="7">
    <location>
        <begin position="247"/>
        <end position="281"/>
    </location>
</feature>
<evidence type="ECO:0000259" key="10">
    <source>
        <dbReference type="PROSITE" id="PS51194"/>
    </source>
</evidence>
<feature type="compositionally biased region" description="Basic and acidic residues" evidence="7">
    <location>
        <begin position="1025"/>
        <end position="1036"/>
    </location>
</feature>
<evidence type="ECO:0000313" key="12">
    <source>
        <dbReference type="Proteomes" id="UP000070133"/>
    </source>
</evidence>
<feature type="domain" description="Helicase ATP-binding" evidence="9">
    <location>
        <begin position="496"/>
        <end position="686"/>
    </location>
</feature>
<dbReference type="InterPro" id="IPR001650">
    <property type="entry name" value="Helicase_C-like"/>
</dbReference>
<feature type="compositionally biased region" description="Polar residues" evidence="7">
    <location>
        <begin position="150"/>
        <end position="165"/>
    </location>
</feature>
<feature type="compositionally biased region" description="Polar residues" evidence="7">
    <location>
        <begin position="59"/>
        <end position="72"/>
    </location>
</feature>
<evidence type="ECO:0000256" key="6">
    <source>
        <dbReference type="PROSITE-ProRule" id="PRU00175"/>
    </source>
</evidence>
<dbReference type="GO" id="GO:0008094">
    <property type="term" value="F:ATP-dependent activity, acting on DNA"/>
    <property type="evidence" value="ECO:0007669"/>
    <property type="project" value="TreeGrafter"/>
</dbReference>
<dbReference type="GO" id="GO:0004386">
    <property type="term" value="F:helicase activity"/>
    <property type="evidence" value="ECO:0007669"/>
    <property type="project" value="UniProtKB-KW"/>
</dbReference>
<dbReference type="Gene3D" id="3.40.50.10810">
    <property type="entry name" value="Tandem AAA-ATPase domain"/>
    <property type="match status" value="1"/>
</dbReference>
<evidence type="ECO:0000256" key="2">
    <source>
        <dbReference type="ARBA" id="ARBA00022741"/>
    </source>
</evidence>
<dbReference type="InterPro" id="IPR014001">
    <property type="entry name" value="Helicase_ATP-bd"/>
</dbReference>
<comment type="caution">
    <text evidence="11">The sequence shown here is derived from an EMBL/GenBank/DDBJ whole genome shotgun (WGS) entry which is preliminary data.</text>
</comment>
<feature type="region of interest" description="Disordered" evidence="7">
    <location>
        <begin position="47"/>
        <end position="337"/>
    </location>
</feature>
<evidence type="ECO:0008006" key="13">
    <source>
        <dbReference type="Google" id="ProtNLM"/>
    </source>
</evidence>
<feature type="compositionally biased region" description="Low complexity" evidence="7">
    <location>
        <begin position="202"/>
        <end position="216"/>
    </location>
</feature>
<keyword evidence="6" id="KW-0863">Zinc-finger</keyword>
<proteinExistence type="inferred from homology"/>
<dbReference type="SMART" id="SM00490">
    <property type="entry name" value="HELICc"/>
    <property type="match status" value="1"/>
</dbReference>
<dbReference type="PROSITE" id="PS51194">
    <property type="entry name" value="HELICASE_CTER"/>
    <property type="match status" value="1"/>
</dbReference>
<feature type="domain" description="Helicase C-terminal" evidence="10">
    <location>
        <begin position="1133"/>
        <end position="1293"/>
    </location>
</feature>
<dbReference type="PROSITE" id="PS51192">
    <property type="entry name" value="HELICASE_ATP_BIND_1"/>
    <property type="match status" value="1"/>
</dbReference>
<feature type="compositionally biased region" description="Basic residues" evidence="7">
    <location>
        <begin position="1077"/>
        <end position="1090"/>
    </location>
</feature>
<keyword evidence="12" id="KW-1185">Reference proteome</keyword>
<evidence type="ECO:0000259" key="8">
    <source>
        <dbReference type="PROSITE" id="PS50089"/>
    </source>
</evidence>
<dbReference type="PANTHER" id="PTHR45626:SF16">
    <property type="entry name" value="ATP-DEPENDENT HELICASE ULS1"/>
    <property type="match status" value="1"/>
</dbReference>
<dbReference type="InterPro" id="IPR038718">
    <property type="entry name" value="SNF2-like_sf"/>
</dbReference>
<dbReference type="PROSITE" id="PS50089">
    <property type="entry name" value="ZF_RING_2"/>
    <property type="match status" value="1"/>
</dbReference>
<dbReference type="InterPro" id="IPR013083">
    <property type="entry name" value="Znf_RING/FYVE/PHD"/>
</dbReference>
<dbReference type="Pfam" id="PF00176">
    <property type="entry name" value="SNF2-rel_dom"/>
    <property type="match status" value="1"/>
</dbReference>
<dbReference type="GO" id="GO:0000724">
    <property type="term" value="P:double-strand break repair via homologous recombination"/>
    <property type="evidence" value="ECO:0007669"/>
    <property type="project" value="TreeGrafter"/>
</dbReference>
<dbReference type="Pfam" id="PF00271">
    <property type="entry name" value="Helicase_C"/>
    <property type="match status" value="1"/>
</dbReference>
<dbReference type="PANTHER" id="PTHR45626">
    <property type="entry name" value="TRANSCRIPTION TERMINATION FACTOR 2-RELATED"/>
    <property type="match status" value="1"/>
</dbReference>
<evidence type="ECO:0000256" key="3">
    <source>
        <dbReference type="ARBA" id="ARBA00022801"/>
    </source>
</evidence>
<evidence type="ECO:0000256" key="7">
    <source>
        <dbReference type="SAM" id="MobiDB-lite"/>
    </source>
</evidence>
<feature type="compositionally biased region" description="Polar residues" evidence="7">
    <location>
        <begin position="308"/>
        <end position="323"/>
    </location>
</feature>
<dbReference type="OrthoDB" id="423559at2759"/>
<dbReference type="CDD" id="cd18008">
    <property type="entry name" value="DEXDc_SHPRH-like"/>
    <property type="match status" value="1"/>
</dbReference>
<dbReference type="SMART" id="SM00487">
    <property type="entry name" value="DEXDc"/>
    <property type="match status" value="1"/>
</dbReference>
<gene>
    <name evidence="11" type="ORF">AC578_8395</name>
</gene>
<keyword evidence="6" id="KW-0479">Metal-binding</keyword>
<evidence type="ECO:0000256" key="1">
    <source>
        <dbReference type="ARBA" id="ARBA00007025"/>
    </source>
</evidence>
<dbReference type="STRING" id="321146.A0A139HRZ4"/>
<dbReference type="Gene3D" id="3.30.40.10">
    <property type="entry name" value="Zinc/RING finger domain, C3HC4 (zinc finger)"/>
    <property type="match status" value="1"/>
</dbReference>
<dbReference type="EMBL" id="LFZN01000014">
    <property type="protein sequence ID" value="KXT05179.1"/>
    <property type="molecule type" value="Genomic_DNA"/>
</dbReference>
<feature type="compositionally biased region" description="Acidic residues" evidence="7">
    <location>
        <begin position="930"/>
        <end position="978"/>
    </location>
</feature>
<dbReference type="InterPro" id="IPR027417">
    <property type="entry name" value="P-loop_NTPase"/>
</dbReference>
<keyword evidence="3" id="KW-0378">Hydrolase</keyword>
<reference evidence="11 12" key="1">
    <citation type="submission" date="2015-07" db="EMBL/GenBank/DDBJ databases">
        <title>Comparative genomics of the Sigatoka disease complex on banana suggests a link between parallel evolutionary changes in Pseudocercospora fijiensis and Pseudocercospora eumusae and increased virulence on the banana host.</title>
        <authorList>
            <person name="Chang T.-C."/>
            <person name="Salvucci A."/>
            <person name="Crous P.W."/>
            <person name="Stergiopoulos I."/>
        </authorList>
    </citation>
    <scope>NUCLEOTIDE SEQUENCE [LARGE SCALE GENOMIC DNA]</scope>
    <source>
        <strain evidence="11 12">CBS 114824</strain>
    </source>
</reference>
<evidence type="ECO:0000256" key="5">
    <source>
        <dbReference type="ARBA" id="ARBA00022840"/>
    </source>
</evidence>
<feature type="region of interest" description="Disordered" evidence="7">
    <location>
        <begin position="928"/>
        <end position="1090"/>
    </location>
</feature>
<keyword evidence="5" id="KW-0067">ATP-binding</keyword>
<dbReference type="CDD" id="cd18793">
    <property type="entry name" value="SF2_C_SNF"/>
    <property type="match status" value="1"/>
</dbReference>
<dbReference type="GO" id="GO:0005737">
    <property type="term" value="C:cytoplasm"/>
    <property type="evidence" value="ECO:0007669"/>
    <property type="project" value="TreeGrafter"/>
</dbReference>
<dbReference type="InterPro" id="IPR001841">
    <property type="entry name" value="Znf_RING"/>
</dbReference>
<dbReference type="SMART" id="SM00184">
    <property type="entry name" value="RING"/>
    <property type="match status" value="1"/>
</dbReference>
<accession>A0A139HRZ4</accession>
<keyword evidence="6" id="KW-0862">Zinc</keyword>
<dbReference type="SUPFAM" id="SSF52540">
    <property type="entry name" value="P-loop containing nucleoside triphosphate hydrolases"/>
    <property type="match status" value="2"/>
</dbReference>
<evidence type="ECO:0000259" key="9">
    <source>
        <dbReference type="PROSITE" id="PS51192"/>
    </source>
</evidence>
<dbReference type="InterPro" id="IPR050628">
    <property type="entry name" value="SNF2_RAD54_helicase_TF"/>
</dbReference>
<dbReference type="GO" id="GO:0008270">
    <property type="term" value="F:zinc ion binding"/>
    <property type="evidence" value="ECO:0007669"/>
    <property type="project" value="UniProtKB-KW"/>
</dbReference>
<feature type="compositionally biased region" description="Basic and acidic residues" evidence="7">
    <location>
        <begin position="47"/>
        <end position="58"/>
    </location>
</feature>
<dbReference type="Gene3D" id="3.40.50.300">
    <property type="entry name" value="P-loop containing nucleotide triphosphate hydrolases"/>
    <property type="match status" value="1"/>
</dbReference>
<dbReference type="SUPFAM" id="SSF57850">
    <property type="entry name" value="RING/U-box"/>
    <property type="match status" value="1"/>
</dbReference>
<keyword evidence="4" id="KW-0347">Helicase</keyword>
<keyword evidence="2" id="KW-0547">Nucleotide-binding</keyword>
<dbReference type="Pfam" id="PF13920">
    <property type="entry name" value="zf-C3HC4_3"/>
    <property type="match status" value="1"/>
</dbReference>
<sequence>MSSTTTSTPRELEAIEDDLAFNSVLIDSLDEYSDDYQDRLADLKAETRRLEAELEHHPQNQPHTRQPDQQQAMHGASDNPAVRDDWWQNALAERPGSNQSSAGSMSSNAFQPNPPHYQSHTNNGVKRARPASSFLPDPFEPASKRPTPDPSNAGTPTSSTGSDSADQLARMRQGAAVRRQQESLQQHEMAHRDHAYAQQMNQPRPSQSLASSSSRPGVQTTLDYNGGYHKPPPPLPMIKTEPPAQFAQASSSRGSYPVLPSQQIKAEPSSSRTQQTSQNLAFRNPPPMIDLTGSDSGDDFEEIIPSRFTPNGRQPSRSAQPVPQTAPIPHSQQVPGAYPGTDLQYAYNNALNLAHRAQQAPFAQLRTQLGHGMQNGLQALGSSARELSNMMFGSSARPYNLDDGDDDDDDDDIEYVGNRQLPGYANLYAGQEDLYHSRYNDFAAYDPSKTKEELEALLANIRPDEDMPAHLRVQTPEDMSVKLHKYQELGLTWLKNQEESSNKGGILADDMGLGKTIQMLSLMVTRKSNDPRCKTTLIIAPVALMRQWKSEIRNKLKPNRQLTVFTHHATHKAKSFDDLRRFDVVLTTYGTIAAELKRLEKFRLRQLANPGAQIQPTATEKTIFLGENARWYRVILDEAQCIKNRTTQTSKGACLLNAKYRFCVTGTPMMNNVEEFFSLIQFLRIKPYCLWDRFRKDFNTPLRSSSDQLRQGAMQKLQIVCKSIMLRRTKKSTFEGKPILVLPERTTDEVNPVFSEDEKAFYHALETQSQVTFNKYLRANMVGKSYSAILVLLLRLRQACCHPHLIKDFGVAAAADMSEDQMLEFARQLEPQVIERIKATGGDFECPVCYDVTANPAIFIPCGHDTCSECFAKIADPAMAIQNGDERGQARCPNCRGNIDPKRLTDFNSFKKIHMPELLTQEEQAQMEEALVDSDSESDEDSDSESDEEENEYEDDTLDGFIVSDEDEVEADESDSDDLDRKPKRVKKRVVVDDEETDSDDLDSKPNRVKKRVVVDDEETDSDDLDSKPTKIKTEVEPEPTEVVAGPSNAVVNEADEEKPTIKKSKGKGKGKEKSKGKGKGKQKEKKKKIKAAKTLAELKKEASRNKAAKKKYLKRLRKDYVGSAKIEKTMEILEDIMKDKEGEKVLIFSQWTSLLDLLEIPIDEQDYTYRRYDGGMSAPMRGNAVDDFCDERKNVRIMLVSLKAGNAGLNLNMASQVIILDPFWNPYIEEQAIDRAHRIGQKRPVKVHRVLIKDTVEDRIIALQDKKRRLISEALDEQQSQQLGRLGVRELAYLFGITSHPNQQVDQQEGQRQR</sequence>